<evidence type="ECO:0000256" key="3">
    <source>
        <dbReference type="ARBA" id="ARBA00022833"/>
    </source>
</evidence>
<dbReference type="GO" id="GO:0008270">
    <property type="term" value="F:zinc ion binding"/>
    <property type="evidence" value="ECO:0007669"/>
    <property type="project" value="InterPro"/>
</dbReference>
<keyword evidence="2" id="KW-0479">Metal-binding</keyword>
<dbReference type="GO" id="GO:0045944">
    <property type="term" value="P:positive regulation of transcription by RNA polymerase II"/>
    <property type="evidence" value="ECO:0007669"/>
    <property type="project" value="TreeGrafter"/>
</dbReference>
<dbReference type="InterPro" id="IPR052202">
    <property type="entry name" value="Yeast_MetPath_Reg"/>
</dbReference>
<keyword evidence="3" id="KW-0862">Zinc</keyword>
<feature type="domain" description="Xylanolytic transcriptional activator regulatory" evidence="10">
    <location>
        <begin position="111"/>
        <end position="254"/>
    </location>
</feature>
<dbReference type="InterPro" id="IPR001138">
    <property type="entry name" value="Zn2Cys6_DnaBD"/>
</dbReference>
<organism evidence="11 12">
    <name type="scientific">Kwoniella europaea PYCC6329</name>
    <dbReference type="NCBI Taxonomy" id="1423913"/>
    <lineage>
        <taxon>Eukaryota</taxon>
        <taxon>Fungi</taxon>
        <taxon>Dikarya</taxon>
        <taxon>Basidiomycota</taxon>
        <taxon>Agaricomycotina</taxon>
        <taxon>Tremellomycetes</taxon>
        <taxon>Tremellales</taxon>
        <taxon>Cryptococcaceae</taxon>
        <taxon>Kwoniella</taxon>
    </lineage>
</organism>
<evidence type="ECO:0000259" key="10">
    <source>
        <dbReference type="Pfam" id="PF04082"/>
    </source>
</evidence>
<keyword evidence="12" id="KW-1185">Reference proteome</keyword>
<dbReference type="EMBL" id="CP144090">
    <property type="protein sequence ID" value="WWD09541.1"/>
    <property type="molecule type" value="Genomic_DNA"/>
</dbReference>
<dbReference type="PANTHER" id="PTHR47782:SF1">
    <property type="entry name" value="PYRIMIDINE PATHWAY REGULATORY PROTEIN 1"/>
    <property type="match status" value="1"/>
</dbReference>
<feature type="compositionally biased region" description="Pro residues" evidence="8">
    <location>
        <begin position="76"/>
        <end position="86"/>
    </location>
</feature>
<dbReference type="RefSeq" id="XP_066087508.1">
    <property type="nucleotide sequence ID" value="XM_066231411.1"/>
</dbReference>
<dbReference type="Pfam" id="PF04082">
    <property type="entry name" value="Fungal_trans"/>
    <property type="match status" value="1"/>
</dbReference>
<dbReference type="Gene3D" id="4.10.240.10">
    <property type="entry name" value="Zn(2)-C6 fungal-type DNA-binding domain"/>
    <property type="match status" value="1"/>
</dbReference>
<dbReference type="GO" id="GO:0043565">
    <property type="term" value="F:sequence-specific DNA binding"/>
    <property type="evidence" value="ECO:0007669"/>
    <property type="project" value="TreeGrafter"/>
</dbReference>
<dbReference type="GO" id="GO:0005634">
    <property type="term" value="C:nucleus"/>
    <property type="evidence" value="ECO:0007669"/>
    <property type="project" value="UniProtKB-SubCell"/>
</dbReference>
<protein>
    <recommendedName>
        <fullName evidence="13">Transcription factor domain-containing protein</fullName>
    </recommendedName>
</protein>
<accession>A0AAX4KSU9</accession>
<evidence type="ECO:0000313" key="11">
    <source>
        <dbReference type="EMBL" id="WWD09541.1"/>
    </source>
</evidence>
<feature type="domain" description="Zn(2)-C6 fungal-type" evidence="9">
    <location>
        <begin position="23"/>
        <end position="47"/>
    </location>
</feature>
<evidence type="ECO:0000256" key="7">
    <source>
        <dbReference type="ARBA" id="ARBA00023242"/>
    </source>
</evidence>
<sequence length="485" mass="53381">MQDKEDQGGLDSSHSASADVVMQCTGERPICARCQKQGKECVYANATTSWRARLDTDPPELPSPPSHSGGSGVSPVPDPPAIINIPPPKPSSLVAFDRSILPSRRHIHELLSHYFLYTNAAFPIFHIPTLQRQVDAVCFSDESVARFDIAVVLYALAIGSASLDQAGLSDPAMPLQTVDFFNHAVKYVIGLNGVESLQIQVARLIFVLYKPGYGNAWELAGSVARQAIGLGLHQEADTLGKKPLERDMRRRLFWINRSTTCNLKFMGDNRDDSLITDNAILPGEPSPLKVSSLQVYRLHQIQSEIHTRLYASTVAPPALWLDSMVNRLAQWRAMCPAGTGYASDHWQVVQHHATISMLYRPSRASSNPDRHGTMTALVSAREVIRRSKDLSRMGRVDFMDTLLDIQTCLALMERLAATTPGTSGIRNAFEGITEKVIRLIMATSSGSDPSRSPVNTLTAFLVHPLGEWSAEEWDERVAGVLRPLP</sequence>
<dbReference type="CDD" id="cd00067">
    <property type="entry name" value="GAL4"/>
    <property type="match status" value="1"/>
</dbReference>
<evidence type="ECO:0000259" key="9">
    <source>
        <dbReference type="Pfam" id="PF00172"/>
    </source>
</evidence>
<dbReference type="KEGG" id="ker:91106469"/>
<proteinExistence type="predicted"/>
<dbReference type="PANTHER" id="PTHR47782">
    <property type="entry name" value="ZN(II)2CYS6 TRANSCRIPTION FACTOR (EUROFUNG)-RELATED"/>
    <property type="match status" value="1"/>
</dbReference>
<evidence type="ECO:0000256" key="5">
    <source>
        <dbReference type="ARBA" id="ARBA00023125"/>
    </source>
</evidence>
<dbReference type="AlphaFoldDB" id="A0AAX4KSU9"/>
<keyword evidence="4" id="KW-0805">Transcription regulation</keyword>
<dbReference type="Pfam" id="PF00172">
    <property type="entry name" value="Zn_clus"/>
    <property type="match status" value="1"/>
</dbReference>
<evidence type="ECO:0008006" key="13">
    <source>
        <dbReference type="Google" id="ProtNLM"/>
    </source>
</evidence>
<dbReference type="GO" id="GO:0000981">
    <property type="term" value="F:DNA-binding transcription factor activity, RNA polymerase II-specific"/>
    <property type="evidence" value="ECO:0007669"/>
    <property type="project" value="InterPro"/>
</dbReference>
<keyword evidence="6" id="KW-0804">Transcription</keyword>
<dbReference type="CDD" id="cd12148">
    <property type="entry name" value="fungal_TF_MHR"/>
    <property type="match status" value="1"/>
</dbReference>
<dbReference type="InterPro" id="IPR036864">
    <property type="entry name" value="Zn2-C6_fun-type_DNA-bd_sf"/>
</dbReference>
<dbReference type="Proteomes" id="UP001358614">
    <property type="component" value="Chromosome 2"/>
</dbReference>
<keyword evidence="7" id="KW-0539">Nucleus</keyword>
<dbReference type="GO" id="GO:0006351">
    <property type="term" value="P:DNA-templated transcription"/>
    <property type="evidence" value="ECO:0007669"/>
    <property type="project" value="InterPro"/>
</dbReference>
<dbReference type="GeneID" id="91106469"/>
<feature type="region of interest" description="Disordered" evidence="8">
    <location>
        <begin position="53"/>
        <end position="86"/>
    </location>
</feature>
<name>A0AAX4KSU9_9TREE</name>
<evidence type="ECO:0000256" key="6">
    <source>
        <dbReference type="ARBA" id="ARBA00023163"/>
    </source>
</evidence>
<evidence type="ECO:0000313" key="12">
    <source>
        <dbReference type="Proteomes" id="UP001358614"/>
    </source>
</evidence>
<evidence type="ECO:0000256" key="8">
    <source>
        <dbReference type="SAM" id="MobiDB-lite"/>
    </source>
</evidence>
<gene>
    <name evidence="11" type="ORF">V865_007668</name>
</gene>
<keyword evidence="5" id="KW-0238">DNA-binding</keyword>
<evidence type="ECO:0000256" key="4">
    <source>
        <dbReference type="ARBA" id="ARBA00023015"/>
    </source>
</evidence>
<evidence type="ECO:0000256" key="2">
    <source>
        <dbReference type="ARBA" id="ARBA00022723"/>
    </source>
</evidence>
<evidence type="ECO:0000256" key="1">
    <source>
        <dbReference type="ARBA" id="ARBA00004123"/>
    </source>
</evidence>
<comment type="subcellular location">
    <subcellularLocation>
        <location evidence="1">Nucleus</location>
    </subcellularLocation>
</comment>
<reference evidence="11 12" key="1">
    <citation type="submission" date="2024-01" db="EMBL/GenBank/DDBJ databases">
        <title>Comparative genomics of Cryptococcus and Kwoniella reveals pathogenesis evolution and contrasting modes of karyotype evolution via chromosome fusion or intercentromeric recombination.</title>
        <authorList>
            <person name="Coelho M.A."/>
            <person name="David-Palma M."/>
            <person name="Shea T."/>
            <person name="Bowers K."/>
            <person name="McGinley-Smith S."/>
            <person name="Mohammad A.W."/>
            <person name="Gnirke A."/>
            <person name="Yurkov A.M."/>
            <person name="Nowrousian M."/>
            <person name="Sun S."/>
            <person name="Cuomo C.A."/>
            <person name="Heitman J."/>
        </authorList>
    </citation>
    <scope>NUCLEOTIDE SEQUENCE [LARGE SCALE GENOMIC DNA]</scope>
    <source>
        <strain evidence="11 12">PYCC6329</strain>
    </source>
</reference>
<dbReference type="InterPro" id="IPR007219">
    <property type="entry name" value="XnlR_reg_dom"/>
</dbReference>